<reference evidence="2 3" key="1">
    <citation type="submission" date="2023-03" db="EMBL/GenBank/DDBJ databases">
        <title>Roseibium porphyridii sp. nov. and Roseibium rhodosorbium sp. nov. isolated from marine algae, Porphyridium cruentum and Rhodosorus marinus, respectively.</title>
        <authorList>
            <person name="Lee M.W."/>
            <person name="Choi B.J."/>
            <person name="Lee J.K."/>
            <person name="Choi D.G."/>
            <person name="Baek J.H."/>
            <person name="Bayburt H."/>
            <person name="Kim J.M."/>
            <person name="Han D.M."/>
            <person name="Kim K.H."/>
            <person name="Jeon C.O."/>
        </authorList>
    </citation>
    <scope>NUCLEOTIDE SEQUENCE [LARGE SCALE GENOMIC DNA]</scope>
    <source>
        <strain evidence="2 3">KMA01</strain>
    </source>
</reference>
<dbReference type="InterPro" id="IPR009506">
    <property type="entry name" value="YjiS-like"/>
</dbReference>
<dbReference type="Proteomes" id="UP001209803">
    <property type="component" value="Chromosome"/>
</dbReference>
<gene>
    <name evidence="2" type="ORF">K1718_21915</name>
</gene>
<feature type="domain" description="YjiS-like" evidence="1">
    <location>
        <begin position="3"/>
        <end position="36"/>
    </location>
</feature>
<accession>A0ABY8F0R7</accession>
<sequence>MKRFLAWKQKRRDRGELRSLSNAMLRDLAIDRSEIDSLVVSGQHGRRRNRGD</sequence>
<dbReference type="Pfam" id="PF06568">
    <property type="entry name" value="YjiS-like"/>
    <property type="match status" value="1"/>
</dbReference>
<organism evidence="2 3">
    <name type="scientific">Roseibium porphyridii</name>
    <dbReference type="NCBI Taxonomy" id="2866279"/>
    <lineage>
        <taxon>Bacteria</taxon>
        <taxon>Pseudomonadati</taxon>
        <taxon>Pseudomonadota</taxon>
        <taxon>Alphaproteobacteria</taxon>
        <taxon>Hyphomicrobiales</taxon>
        <taxon>Stappiaceae</taxon>
        <taxon>Roseibium</taxon>
    </lineage>
</organism>
<protein>
    <submittedName>
        <fullName evidence="2">DUF1127 domain-containing protein</fullName>
    </submittedName>
</protein>
<evidence type="ECO:0000313" key="2">
    <source>
        <dbReference type="EMBL" id="WFE88791.1"/>
    </source>
</evidence>
<proteinExistence type="predicted"/>
<keyword evidence="3" id="KW-1185">Reference proteome</keyword>
<evidence type="ECO:0000313" key="3">
    <source>
        <dbReference type="Proteomes" id="UP001209803"/>
    </source>
</evidence>
<name>A0ABY8F0R7_9HYPH</name>
<evidence type="ECO:0000259" key="1">
    <source>
        <dbReference type="Pfam" id="PF06568"/>
    </source>
</evidence>
<dbReference type="EMBL" id="CP120863">
    <property type="protein sequence ID" value="WFE88791.1"/>
    <property type="molecule type" value="Genomic_DNA"/>
</dbReference>